<keyword evidence="2" id="KW-0472">Membrane</keyword>
<feature type="non-terminal residue" evidence="3">
    <location>
        <position position="121"/>
    </location>
</feature>
<evidence type="ECO:0000256" key="1">
    <source>
        <dbReference type="SAM" id="MobiDB-lite"/>
    </source>
</evidence>
<name>A0ABN8I301_9NEOP</name>
<protein>
    <submittedName>
        <fullName evidence="3">Uncharacterized protein</fullName>
    </submittedName>
</protein>
<dbReference type="Proteomes" id="UP000837857">
    <property type="component" value="Chromosome 17"/>
</dbReference>
<reference evidence="3" key="1">
    <citation type="submission" date="2022-03" db="EMBL/GenBank/DDBJ databases">
        <authorList>
            <person name="Martin H S."/>
        </authorList>
    </citation>
    <scope>NUCLEOTIDE SEQUENCE</scope>
</reference>
<sequence>MEKPKYTRVQSYGSMSSARSEDDMTVHSQLFPYPKKMVVEREILYEEENPPFQPLFATSRIFGKARFTCLMALYLCFYVLFLVAGAIVFSSLEAPYENQIRLDVIRAKQEFMSRYPSVLGM</sequence>
<gene>
    <name evidence="3" type="ORF">IPOD504_LOCUS5841</name>
</gene>
<dbReference type="Gene3D" id="1.10.287.70">
    <property type="match status" value="1"/>
</dbReference>
<dbReference type="EMBL" id="OW152829">
    <property type="protein sequence ID" value="CAH2047578.1"/>
    <property type="molecule type" value="Genomic_DNA"/>
</dbReference>
<evidence type="ECO:0000256" key="2">
    <source>
        <dbReference type="SAM" id="Phobius"/>
    </source>
</evidence>
<accession>A0ABN8I301</accession>
<evidence type="ECO:0000313" key="4">
    <source>
        <dbReference type="Proteomes" id="UP000837857"/>
    </source>
</evidence>
<feature type="transmembrane region" description="Helical" evidence="2">
    <location>
        <begin position="67"/>
        <end position="89"/>
    </location>
</feature>
<keyword evidence="2" id="KW-0812">Transmembrane</keyword>
<feature type="region of interest" description="Disordered" evidence="1">
    <location>
        <begin position="1"/>
        <end position="23"/>
    </location>
</feature>
<feature type="compositionally biased region" description="Polar residues" evidence="1">
    <location>
        <begin position="8"/>
        <end position="18"/>
    </location>
</feature>
<organism evidence="3 4">
    <name type="scientific">Iphiclides podalirius</name>
    <name type="common">scarce swallowtail</name>
    <dbReference type="NCBI Taxonomy" id="110791"/>
    <lineage>
        <taxon>Eukaryota</taxon>
        <taxon>Metazoa</taxon>
        <taxon>Ecdysozoa</taxon>
        <taxon>Arthropoda</taxon>
        <taxon>Hexapoda</taxon>
        <taxon>Insecta</taxon>
        <taxon>Pterygota</taxon>
        <taxon>Neoptera</taxon>
        <taxon>Endopterygota</taxon>
        <taxon>Lepidoptera</taxon>
        <taxon>Glossata</taxon>
        <taxon>Ditrysia</taxon>
        <taxon>Papilionoidea</taxon>
        <taxon>Papilionidae</taxon>
        <taxon>Papilioninae</taxon>
        <taxon>Iphiclides</taxon>
    </lineage>
</organism>
<keyword evidence="2" id="KW-1133">Transmembrane helix</keyword>
<evidence type="ECO:0000313" key="3">
    <source>
        <dbReference type="EMBL" id="CAH2047578.1"/>
    </source>
</evidence>
<keyword evidence="4" id="KW-1185">Reference proteome</keyword>
<proteinExistence type="predicted"/>